<protein>
    <submittedName>
        <fullName evidence="6">LysR substrate-binding domain-containing protein</fullName>
    </submittedName>
</protein>
<keyword evidence="7" id="KW-1185">Reference proteome</keyword>
<keyword evidence="4" id="KW-0804">Transcription</keyword>
<name>A0ABN2QV03_9ACTN</name>
<dbReference type="SUPFAM" id="SSF53850">
    <property type="entry name" value="Periplasmic binding protein-like II"/>
    <property type="match status" value="1"/>
</dbReference>
<dbReference type="PRINTS" id="PR00039">
    <property type="entry name" value="HTHLYSR"/>
</dbReference>
<dbReference type="InterPro" id="IPR005119">
    <property type="entry name" value="LysR_subst-bd"/>
</dbReference>
<dbReference type="PANTHER" id="PTHR30346">
    <property type="entry name" value="TRANSCRIPTIONAL DUAL REGULATOR HCAR-RELATED"/>
    <property type="match status" value="1"/>
</dbReference>
<comment type="similarity">
    <text evidence="1">Belongs to the LysR transcriptional regulatory family.</text>
</comment>
<organism evidence="6 7">
    <name type="scientific">Nocardioides panacihumi</name>
    <dbReference type="NCBI Taxonomy" id="400774"/>
    <lineage>
        <taxon>Bacteria</taxon>
        <taxon>Bacillati</taxon>
        <taxon>Actinomycetota</taxon>
        <taxon>Actinomycetes</taxon>
        <taxon>Propionibacteriales</taxon>
        <taxon>Nocardioidaceae</taxon>
        <taxon>Nocardioides</taxon>
    </lineage>
</organism>
<dbReference type="InterPro" id="IPR036390">
    <property type="entry name" value="WH_DNA-bd_sf"/>
</dbReference>
<evidence type="ECO:0000259" key="5">
    <source>
        <dbReference type="PROSITE" id="PS50931"/>
    </source>
</evidence>
<dbReference type="PANTHER" id="PTHR30346:SF28">
    <property type="entry name" value="HTH-TYPE TRANSCRIPTIONAL REGULATOR CYNR"/>
    <property type="match status" value="1"/>
</dbReference>
<gene>
    <name evidence="6" type="ORF">GCM10009798_17830</name>
</gene>
<dbReference type="Gene3D" id="3.40.190.290">
    <property type="match status" value="1"/>
</dbReference>
<accession>A0ABN2QV03</accession>
<dbReference type="EMBL" id="BAAAPB010000001">
    <property type="protein sequence ID" value="GAA1958628.1"/>
    <property type="molecule type" value="Genomic_DNA"/>
</dbReference>
<keyword evidence="3" id="KW-0238">DNA-binding</keyword>
<evidence type="ECO:0000313" key="7">
    <source>
        <dbReference type="Proteomes" id="UP001500571"/>
    </source>
</evidence>
<dbReference type="Pfam" id="PF00126">
    <property type="entry name" value="HTH_1"/>
    <property type="match status" value="1"/>
</dbReference>
<dbReference type="PROSITE" id="PS50931">
    <property type="entry name" value="HTH_LYSR"/>
    <property type="match status" value="1"/>
</dbReference>
<evidence type="ECO:0000256" key="3">
    <source>
        <dbReference type="ARBA" id="ARBA00023125"/>
    </source>
</evidence>
<dbReference type="CDD" id="cd05466">
    <property type="entry name" value="PBP2_LTTR_substrate"/>
    <property type="match status" value="1"/>
</dbReference>
<reference evidence="6 7" key="1">
    <citation type="journal article" date="2019" name="Int. J. Syst. Evol. Microbiol.">
        <title>The Global Catalogue of Microorganisms (GCM) 10K type strain sequencing project: providing services to taxonomists for standard genome sequencing and annotation.</title>
        <authorList>
            <consortium name="The Broad Institute Genomics Platform"/>
            <consortium name="The Broad Institute Genome Sequencing Center for Infectious Disease"/>
            <person name="Wu L."/>
            <person name="Ma J."/>
        </authorList>
    </citation>
    <scope>NUCLEOTIDE SEQUENCE [LARGE SCALE GENOMIC DNA]</scope>
    <source>
        <strain evidence="6 7">JCM 15309</strain>
    </source>
</reference>
<dbReference type="Gene3D" id="1.10.10.10">
    <property type="entry name" value="Winged helix-like DNA-binding domain superfamily/Winged helix DNA-binding domain"/>
    <property type="match status" value="1"/>
</dbReference>
<sequence length="337" mass="35731">MDLRQLEYFLAVVEHGGVNRAAEALHVAQPSLSQSVRRLERELGNPLFHRVGRGLVLAPAGEALVGPARLTLRAAAAAREAVETVGAGRGGAIDLAALADVSTDPLSIWVARFRARNPGVRFRIEERDDASDVAELVRSGACELGILAAPLPADLAGEPLVDQTFVLVTPPGTEDHWPDPTSASALQDAPLVMSGRGTSTRDWIEQSLRAEGVEPRVVVEVPQRGAVIPMVLAGAGAAIVSLRAAIDARQRGGVVRELTPGLSRSIGVVHRQAPLTTATQDFLAHVHRSVDAWRAGVAVQRAKGLTTVEAAGRVTAEADRRLRALNRADPQVRPTHP</sequence>
<proteinExistence type="inferred from homology"/>
<dbReference type="Pfam" id="PF03466">
    <property type="entry name" value="LysR_substrate"/>
    <property type="match status" value="1"/>
</dbReference>
<keyword evidence="2" id="KW-0805">Transcription regulation</keyword>
<dbReference type="InterPro" id="IPR036388">
    <property type="entry name" value="WH-like_DNA-bd_sf"/>
</dbReference>
<dbReference type="InterPro" id="IPR000847">
    <property type="entry name" value="LysR_HTH_N"/>
</dbReference>
<feature type="domain" description="HTH lysR-type" evidence="5">
    <location>
        <begin position="1"/>
        <end position="58"/>
    </location>
</feature>
<dbReference type="SUPFAM" id="SSF46785">
    <property type="entry name" value="Winged helix' DNA-binding domain"/>
    <property type="match status" value="1"/>
</dbReference>
<evidence type="ECO:0000256" key="2">
    <source>
        <dbReference type="ARBA" id="ARBA00023015"/>
    </source>
</evidence>
<dbReference type="Proteomes" id="UP001500571">
    <property type="component" value="Unassembled WGS sequence"/>
</dbReference>
<evidence type="ECO:0000313" key="6">
    <source>
        <dbReference type="EMBL" id="GAA1958628.1"/>
    </source>
</evidence>
<evidence type="ECO:0000256" key="1">
    <source>
        <dbReference type="ARBA" id="ARBA00009437"/>
    </source>
</evidence>
<comment type="caution">
    <text evidence="6">The sequence shown here is derived from an EMBL/GenBank/DDBJ whole genome shotgun (WGS) entry which is preliminary data.</text>
</comment>
<evidence type="ECO:0000256" key="4">
    <source>
        <dbReference type="ARBA" id="ARBA00023163"/>
    </source>
</evidence>
<dbReference type="RefSeq" id="WP_344044409.1">
    <property type="nucleotide sequence ID" value="NZ_BAAAPB010000001.1"/>
</dbReference>